<evidence type="ECO:0000313" key="9">
    <source>
        <dbReference type="Proteomes" id="UP000007880"/>
    </source>
</evidence>
<dbReference type="InterPro" id="IPR039425">
    <property type="entry name" value="RNA_pol_sigma-70-like"/>
</dbReference>
<dbReference type="GO" id="GO:0003677">
    <property type="term" value="F:DNA binding"/>
    <property type="evidence" value="ECO:0007669"/>
    <property type="project" value="UniProtKB-KW"/>
</dbReference>
<comment type="similarity">
    <text evidence="1">Belongs to the sigma-70 factor family. ECF subfamily.</text>
</comment>
<evidence type="ECO:0000256" key="5">
    <source>
        <dbReference type="ARBA" id="ARBA00023163"/>
    </source>
</evidence>
<organism evidence="8 9">
    <name type="scientific">Caldilinea aerophila (strain DSM 14535 / JCM 11387 / NBRC 104270 / STL-6-O1)</name>
    <dbReference type="NCBI Taxonomy" id="926550"/>
    <lineage>
        <taxon>Bacteria</taxon>
        <taxon>Bacillati</taxon>
        <taxon>Chloroflexota</taxon>
        <taxon>Caldilineae</taxon>
        <taxon>Caldilineales</taxon>
        <taxon>Caldilineaceae</taxon>
        <taxon>Caldilinea</taxon>
    </lineage>
</organism>
<dbReference type="OrthoDB" id="9784984at2"/>
<feature type="domain" description="RNA polymerase sigma factor 70 region 4 type 2" evidence="7">
    <location>
        <begin position="165"/>
        <end position="217"/>
    </location>
</feature>
<keyword evidence="4" id="KW-0238">DNA-binding</keyword>
<dbReference type="PANTHER" id="PTHR43133">
    <property type="entry name" value="RNA POLYMERASE ECF-TYPE SIGMA FACTO"/>
    <property type="match status" value="1"/>
</dbReference>
<dbReference type="Gene3D" id="1.10.1740.10">
    <property type="match status" value="1"/>
</dbReference>
<name>I0I558_CALAS</name>
<keyword evidence="5" id="KW-0804">Transcription</keyword>
<dbReference type="Proteomes" id="UP000007880">
    <property type="component" value="Chromosome"/>
</dbReference>
<dbReference type="HOGENOM" id="CLU_047691_3_0_0"/>
<dbReference type="GO" id="GO:0016987">
    <property type="term" value="F:sigma factor activity"/>
    <property type="evidence" value="ECO:0007669"/>
    <property type="project" value="UniProtKB-KW"/>
</dbReference>
<evidence type="ECO:0000256" key="2">
    <source>
        <dbReference type="ARBA" id="ARBA00023015"/>
    </source>
</evidence>
<evidence type="ECO:0000259" key="7">
    <source>
        <dbReference type="Pfam" id="PF08281"/>
    </source>
</evidence>
<dbReference type="InterPro" id="IPR013324">
    <property type="entry name" value="RNA_pol_sigma_r3/r4-like"/>
</dbReference>
<accession>I0I558</accession>
<dbReference type="Pfam" id="PF04542">
    <property type="entry name" value="Sigma70_r2"/>
    <property type="match status" value="1"/>
</dbReference>
<dbReference type="GO" id="GO:0006352">
    <property type="term" value="P:DNA-templated transcription initiation"/>
    <property type="evidence" value="ECO:0007669"/>
    <property type="project" value="InterPro"/>
</dbReference>
<dbReference type="eggNOG" id="COG1595">
    <property type="taxonomic scope" value="Bacteria"/>
</dbReference>
<evidence type="ECO:0000259" key="6">
    <source>
        <dbReference type="Pfam" id="PF04542"/>
    </source>
</evidence>
<dbReference type="InterPro" id="IPR007627">
    <property type="entry name" value="RNA_pol_sigma70_r2"/>
</dbReference>
<dbReference type="AlphaFoldDB" id="I0I558"/>
<dbReference type="InterPro" id="IPR014284">
    <property type="entry name" value="RNA_pol_sigma-70_dom"/>
</dbReference>
<dbReference type="SUPFAM" id="SSF88659">
    <property type="entry name" value="Sigma3 and sigma4 domains of RNA polymerase sigma factors"/>
    <property type="match status" value="1"/>
</dbReference>
<keyword evidence="9" id="KW-1185">Reference proteome</keyword>
<dbReference type="SUPFAM" id="SSF88946">
    <property type="entry name" value="Sigma2 domain of RNA polymerase sigma factors"/>
    <property type="match status" value="1"/>
</dbReference>
<gene>
    <name evidence="8" type="ordered locus">CLDAP_23560</name>
</gene>
<dbReference type="EMBL" id="AP012337">
    <property type="protein sequence ID" value="BAM00396.1"/>
    <property type="molecule type" value="Genomic_DNA"/>
</dbReference>
<sequence>MTYRVTTATSALYALSPQPTAAATLTWESAPSQHLSDHDRTIQAARRGDERAFSSLIDLYRAAAERVAQQILHTEEAAADAVQEAMLKAHRAMARFHEGNFRSWFLRIVTNTCYDHLRQQRRHATVSLDELTERAGLDYLPAEEAIAHCIDEDPEALVLQNESMRLLLSAIEGLPSYHRDVVMLVDVQGYDYAEAAELLGLPLGTVKSRLSRARAALRDQLVKSGIVAAPM</sequence>
<reference evidence="8 9" key="1">
    <citation type="submission" date="2012-02" db="EMBL/GenBank/DDBJ databases">
        <title>Complete genome sequence of Caldilinea aerophila DSM 14535 (= NBRC 102666).</title>
        <authorList>
            <person name="Oguchi A."/>
            <person name="Hosoyama A."/>
            <person name="Sekine M."/>
            <person name="Fukai R."/>
            <person name="Kato Y."/>
            <person name="Nakamura S."/>
            <person name="Hanada S."/>
            <person name="Yamazaki S."/>
            <person name="Fujita N."/>
        </authorList>
    </citation>
    <scope>NUCLEOTIDE SEQUENCE [LARGE SCALE GENOMIC DNA]</scope>
    <source>
        <strain evidence="9">DSM 14535 / JCM 11387 / NBRC 104270 / STL-6-O1</strain>
    </source>
</reference>
<dbReference type="NCBIfam" id="TIGR02937">
    <property type="entry name" value="sigma70-ECF"/>
    <property type="match status" value="1"/>
</dbReference>
<evidence type="ECO:0000256" key="1">
    <source>
        <dbReference type="ARBA" id="ARBA00010641"/>
    </source>
</evidence>
<feature type="domain" description="RNA polymerase sigma-70 region 2" evidence="6">
    <location>
        <begin position="56"/>
        <end position="122"/>
    </location>
</feature>
<dbReference type="PANTHER" id="PTHR43133:SF8">
    <property type="entry name" value="RNA POLYMERASE SIGMA FACTOR HI_1459-RELATED"/>
    <property type="match status" value="1"/>
</dbReference>
<keyword evidence="3" id="KW-0731">Sigma factor</keyword>
<dbReference type="CDD" id="cd06171">
    <property type="entry name" value="Sigma70_r4"/>
    <property type="match status" value="1"/>
</dbReference>
<proteinExistence type="inferred from homology"/>
<dbReference type="Gene3D" id="1.10.10.10">
    <property type="entry name" value="Winged helix-like DNA-binding domain superfamily/Winged helix DNA-binding domain"/>
    <property type="match status" value="1"/>
</dbReference>
<dbReference type="RefSeq" id="WP_014433628.1">
    <property type="nucleotide sequence ID" value="NC_017079.1"/>
</dbReference>
<dbReference type="InterPro" id="IPR036388">
    <property type="entry name" value="WH-like_DNA-bd_sf"/>
</dbReference>
<evidence type="ECO:0000256" key="3">
    <source>
        <dbReference type="ARBA" id="ARBA00023082"/>
    </source>
</evidence>
<dbReference type="InterPro" id="IPR013325">
    <property type="entry name" value="RNA_pol_sigma_r2"/>
</dbReference>
<dbReference type="InterPro" id="IPR013249">
    <property type="entry name" value="RNA_pol_sigma70_r4_t2"/>
</dbReference>
<evidence type="ECO:0000313" key="8">
    <source>
        <dbReference type="EMBL" id="BAM00396.1"/>
    </source>
</evidence>
<keyword evidence="2" id="KW-0805">Transcription regulation</keyword>
<evidence type="ECO:0000256" key="4">
    <source>
        <dbReference type="ARBA" id="ARBA00023125"/>
    </source>
</evidence>
<dbReference type="KEGG" id="cap:CLDAP_23560"/>
<protein>
    <submittedName>
        <fullName evidence="8">Putative RNA polymerase ECF-type sigma factor</fullName>
    </submittedName>
</protein>
<dbReference type="Pfam" id="PF08281">
    <property type="entry name" value="Sigma70_r4_2"/>
    <property type="match status" value="1"/>
</dbReference>
<dbReference type="STRING" id="926550.CLDAP_23560"/>